<dbReference type="EC" id="1.2.4.1" evidence="6"/>
<dbReference type="InterPro" id="IPR017597">
    <property type="entry name" value="Pyrv_DH_E1_asu_subgrp-y"/>
</dbReference>
<dbReference type="Pfam" id="PF00676">
    <property type="entry name" value="E1_dh"/>
    <property type="match status" value="1"/>
</dbReference>
<dbReference type="PANTHER" id="PTHR11516">
    <property type="entry name" value="PYRUVATE DEHYDROGENASE E1 COMPONENT, ALPHA SUBUNIT BACTERIAL AND ORGANELLAR"/>
    <property type="match status" value="1"/>
</dbReference>
<name>A0ABQ5SC28_9CHLO</name>
<comment type="caution">
    <text evidence="8">The sequence shown here is derived from an EMBL/GenBank/DDBJ whole genome shotgun (WGS) entry which is preliminary data.</text>
</comment>
<evidence type="ECO:0000256" key="2">
    <source>
        <dbReference type="ARBA" id="ARBA00011130"/>
    </source>
</evidence>
<comment type="function">
    <text evidence="6">The pyruvate dehydrogenase complex catalyzes the overall conversion of pyruvate to acetyl-CoA and CO(2).</text>
</comment>
<keyword evidence="9" id="KW-1185">Reference proteome</keyword>
<evidence type="ECO:0000256" key="4">
    <source>
        <dbReference type="ARBA" id="ARBA00023052"/>
    </source>
</evidence>
<dbReference type="NCBIfam" id="TIGR03182">
    <property type="entry name" value="PDH_E1_alph_y"/>
    <property type="match status" value="1"/>
</dbReference>
<organism evidence="8 9">
    <name type="scientific">Volvox africanus</name>
    <dbReference type="NCBI Taxonomy" id="51714"/>
    <lineage>
        <taxon>Eukaryota</taxon>
        <taxon>Viridiplantae</taxon>
        <taxon>Chlorophyta</taxon>
        <taxon>core chlorophytes</taxon>
        <taxon>Chlorophyceae</taxon>
        <taxon>CS clade</taxon>
        <taxon>Chlamydomonadales</taxon>
        <taxon>Volvocaceae</taxon>
        <taxon>Volvox</taxon>
    </lineage>
</organism>
<protein>
    <recommendedName>
        <fullName evidence="6">Pyruvate dehydrogenase E1 component subunit alpha</fullName>
        <ecNumber evidence="6">1.2.4.1</ecNumber>
    </recommendedName>
</protein>
<evidence type="ECO:0000256" key="3">
    <source>
        <dbReference type="ARBA" id="ARBA00023002"/>
    </source>
</evidence>
<dbReference type="InterPro" id="IPR029061">
    <property type="entry name" value="THDP-binding"/>
</dbReference>
<proteinExistence type="predicted"/>
<comment type="cofactor">
    <cofactor evidence="1 6">
        <name>thiamine diphosphate</name>
        <dbReference type="ChEBI" id="CHEBI:58937"/>
    </cofactor>
</comment>
<dbReference type="CDD" id="cd02000">
    <property type="entry name" value="TPP_E1_PDC_ADC_BCADC"/>
    <property type="match status" value="1"/>
</dbReference>
<evidence type="ECO:0000256" key="5">
    <source>
        <dbReference type="ARBA" id="ARBA00023317"/>
    </source>
</evidence>
<dbReference type="Proteomes" id="UP001165090">
    <property type="component" value="Unassembled WGS sequence"/>
</dbReference>
<evidence type="ECO:0000256" key="1">
    <source>
        <dbReference type="ARBA" id="ARBA00001964"/>
    </source>
</evidence>
<dbReference type="Gene3D" id="3.40.50.970">
    <property type="match status" value="1"/>
</dbReference>
<evidence type="ECO:0000256" key="6">
    <source>
        <dbReference type="RuleBase" id="RU361139"/>
    </source>
</evidence>
<dbReference type="EMBL" id="BSDZ01000078">
    <property type="protein sequence ID" value="GLI67334.1"/>
    <property type="molecule type" value="Genomic_DNA"/>
</dbReference>
<dbReference type="PANTHER" id="PTHR11516:SF60">
    <property type="entry name" value="PYRUVATE DEHYDROGENASE E1 COMPONENT SUBUNIT ALPHA"/>
    <property type="match status" value="1"/>
</dbReference>
<dbReference type="InterPro" id="IPR050642">
    <property type="entry name" value="PDH_E1_Alpha_Subunit"/>
</dbReference>
<dbReference type="SUPFAM" id="SSF52518">
    <property type="entry name" value="Thiamin diphosphate-binding fold (THDP-binding)"/>
    <property type="match status" value="1"/>
</dbReference>
<comment type="subunit">
    <text evidence="2">Tetramer of 2 alpha and 2 beta subunits.</text>
</comment>
<keyword evidence="5 6" id="KW-0670">Pyruvate</keyword>
<evidence type="ECO:0000259" key="7">
    <source>
        <dbReference type="Pfam" id="PF00676"/>
    </source>
</evidence>
<sequence>MALPAAISGLKAKDGLQLGMSVARLFASAASQIKVEVMPYKVHRIEAPSNIVGTNVPELMSFYKLMYKLRRMEIAADMMYKAKFIRGFCHLYDGQEAVLTGIEAAITLEDSIITSYRDHCQHITRGGSVMELMAELMGKSEGSTRGLGGSMHIYNRKTNFYGGNGIVGAQIPLGAGIALAHKYRGEPNVCITMYGDGAANQGQKYEALNMAGLWNLPVIFVCENNHYGMGTAEWRAAKSPNFYTRGDYIPGIKVDGMDVLAVKHAVAFAKAYALANGPIIMEMDTYRYHGHSMSDPGSTYRTRDEINAMRTERDPIERVKKLLLSNGVEAGELKRVDKDVKKEVDDAVEAAKAGTIPPDSWLWKNMYVAPLGGEMRGVLPGQYHAPDFDPEYKS</sequence>
<keyword evidence="3 6" id="KW-0560">Oxidoreductase</keyword>
<keyword evidence="4 6" id="KW-0786">Thiamine pyrophosphate</keyword>
<accession>A0ABQ5SC28</accession>
<feature type="domain" description="Dehydrogenase E1 component" evidence="7">
    <location>
        <begin position="66"/>
        <end position="355"/>
    </location>
</feature>
<reference evidence="8 9" key="1">
    <citation type="journal article" date="2023" name="IScience">
        <title>Expanded male sex-determining region conserved during the evolution of homothallism in the green alga Volvox.</title>
        <authorList>
            <person name="Yamamoto K."/>
            <person name="Matsuzaki R."/>
            <person name="Mahakham W."/>
            <person name="Heman W."/>
            <person name="Sekimoto H."/>
            <person name="Kawachi M."/>
            <person name="Minakuchi Y."/>
            <person name="Toyoda A."/>
            <person name="Nozaki H."/>
        </authorList>
    </citation>
    <scope>NUCLEOTIDE SEQUENCE [LARGE SCALE GENOMIC DNA]</scope>
    <source>
        <strain evidence="8 9">NIES-4468</strain>
    </source>
</reference>
<dbReference type="InterPro" id="IPR001017">
    <property type="entry name" value="DH_E1"/>
</dbReference>
<evidence type="ECO:0000313" key="8">
    <source>
        <dbReference type="EMBL" id="GLI67334.1"/>
    </source>
</evidence>
<comment type="catalytic activity">
    <reaction evidence="6">
        <text>N(6)-[(R)-lipoyl]-L-lysyl-[protein] + pyruvate + H(+) = N(6)-[(R)-S(8)-acetyldihydrolipoyl]-L-lysyl-[protein] + CO2</text>
        <dbReference type="Rhea" id="RHEA:19189"/>
        <dbReference type="Rhea" id="RHEA-COMP:10474"/>
        <dbReference type="Rhea" id="RHEA-COMP:10478"/>
        <dbReference type="ChEBI" id="CHEBI:15361"/>
        <dbReference type="ChEBI" id="CHEBI:15378"/>
        <dbReference type="ChEBI" id="CHEBI:16526"/>
        <dbReference type="ChEBI" id="CHEBI:83099"/>
        <dbReference type="ChEBI" id="CHEBI:83111"/>
        <dbReference type="EC" id="1.2.4.1"/>
    </reaction>
</comment>
<evidence type="ECO:0000313" key="9">
    <source>
        <dbReference type="Proteomes" id="UP001165090"/>
    </source>
</evidence>
<gene>
    <name evidence="8" type="ORF">VaNZ11_011522</name>
</gene>